<gene>
    <name evidence="2" type="ordered locus">Bcell_3851</name>
</gene>
<accession>E6TUT8</accession>
<dbReference type="HOGENOM" id="CLU_1335937_0_0_9"/>
<feature type="transmembrane region" description="Helical" evidence="1">
    <location>
        <begin position="21"/>
        <end position="43"/>
    </location>
</feature>
<dbReference type="Pfam" id="PF11188">
    <property type="entry name" value="DUF2975"/>
    <property type="match status" value="1"/>
</dbReference>
<evidence type="ECO:0000313" key="2">
    <source>
        <dbReference type="EMBL" id="ADU32090.1"/>
    </source>
</evidence>
<dbReference type="KEGG" id="bco:Bcell_3851"/>
<evidence type="ECO:0000256" key="1">
    <source>
        <dbReference type="SAM" id="Phobius"/>
    </source>
</evidence>
<dbReference type="EMBL" id="CP002394">
    <property type="protein sequence ID" value="ADU32090.1"/>
    <property type="molecule type" value="Genomic_DNA"/>
</dbReference>
<proteinExistence type="predicted"/>
<dbReference type="STRING" id="649639.Bcell_3851"/>
<dbReference type="InterPro" id="IPR021354">
    <property type="entry name" value="DUF2975"/>
</dbReference>
<feature type="transmembrane region" description="Helical" evidence="1">
    <location>
        <begin position="91"/>
        <end position="113"/>
    </location>
</feature>
<sequence length="206" mass="23199" precursor="true">MSTDLLKQIRGKSRKMLLVINVIKWGGVVLFIAAMGLLIWASFSPAEAFVAEKGVAHWSVSASIFGQGMFRAIIPFSILQPLTIDMFQVKAAFITFFLFRTLTFFPLFLYGVVQLQKIFYSIRETNTPFSAEIASRLRNISYVIILYALIADLFINIAITTFVTNILYIDLLNVSISGLTVGVLVLIISHIFRYGSYLQDEFDTTL</sequence>
<name>E6TUT8_EVAC2</name>
<feature type="transmembrane region" description="Helical" evidence="1">
    <location>
        <begin position="171"/>
        <end position="192"/>
    </location>
</feature>
<organism evidence="2 3">
    <name type="scientific">Evansella cellulosilytica (strain ATCC 21833 / DSM 2522 / FERM P-1141 / JCM 9156 / N-4)</name>
    <name type="common">Bacillus cellulosilyticus</name>
    <dbReference type="NCBI Taxonomy" id="649639"/>
    <lineage>
        <taxon>Bacteria</taxon>
        <taxon>Bacillati</taxon>
        <taxon>Bacillota</taxon>
        <taxon>Bacilli</taxon>
        <taxon>Bacillales</taxon>
        <taxon>Bacillaceae</taxon>
        <taxon>Evansella</taxon>
    </lineage>
</organism>
<keyword evidence="1" id="KW-0812">Transmembrane</keyword>
<dbReference type="eggNOG" id="ENOG5030YJK">
    <property type="taxonomic scope" value="Bacteria"/>
</dbReference>
<feature type="transmembrane region" description="Helical" evidence="1">
    <location>
        <begin position="140"/>
        <end position="159"/>
    </location>
</feature>
<dbReference type="AlphaFoldDB" id="E6TUT8"/>
<dbReference type="OrthoDB" id="2084134at2"/>
<keyword evidence="1" id="KW-1133">Transmembrane helix</keyword>
<dbReference type="RefSeq" id="WP_013490421.1">
    <property type="nucleotide sequence ID" value="NC_014829.1"/>
</dbReference>
<evidence type="ECO:0008006" key="4">
    <source>
        <dbReference type="Google" id="ProtNLM"/>
    </source>
</evidence>
<dbReference type="Proteomes" id="UP000001401">
    <property type="component" value="Chromosome"/>
</dbReference>
<keyword evidence="1" id="KW-0472">Membrane</keyword>
<protein>
    <recommendedName>
        <fullName evidence="4">DUF2975 domain-containing protein</fullName>
    </recommendedName>
</protein>
<keyword evidence="3" id="KW-1185">Reference proteome</keyword>
<evidence type="ECO:0000313" key="3">
    <source>
        <dbReference type="Proteomes" id="UP000001401"/>
    </source>
</evidence>
<reference evidence="2 3" key="1">
    <citation type="submission" date="2010-12" db="EMBL/GenBank/DDBJ databases">
        <title>Complete sequence of Bacillus cellulosilyticus DSM 2522.</title>
        <authorList>
            <consortium name="US DOE Joint Genome Institute"/>
            <person name="Lucas S."/>
            <person name="Copeland A."/>
            <person name="Lapidus A."/>
            <person name="Cheng J.-F."/>
            <person name="Bruce D."/>
            <person name="Goodwin L."/>
            <person name="Pitluck S."/>
            <person name="Chertkov O."/>
            <person name="Detter J.C."/>
            <person name="Han C."/>
            <person name="Tapia R."/>
            <person name="Land M."/>
            <person name="Hauser L."/>
            <person name="Jeffries C."/>
            <person name="Kyrpides N."/>
            <person name="Ivanova N."/>
            <person name="Mikhailova N."/>
            <person name="Brumm P."/>
            <person name="Mead D."/>
            <person name="Woyke T."/>
        </authorList>
    </citation>
    <scope>NUCLEOTIDE SEQUENCE [LARGE SCALE GENOMIC DNA]</scope>
    <source>
        <strain evidence="3">ATCC 21833 / DSM 2522 / FERM P-1141 / JCM 9156 / N-4</strain>
    </source>
</reference>